<dbReference type="Gene3D" id="3.30.420.10">
    <property type="entry name" value="Ribonuclease H-like superfamily/Ribonuclease H"/>
    <property type="match status" value="1"/>
</dbReference>
<dbReference type="GO" id="GO:0004523">
    <property type="term" value="F:RNA-DNA hybrid ribonuclease activity"/>
    <property type="evidence" value="ECO:0007669"/>
    <property type="project" value="UniProtKB-UniRule"/>
</dbReference>
<dbReference type="CDD" id="cd09280">
    <property type="entry name" value="RNase_HI_eukaryote_like"/>
    <property type="match status" value="1"/>
</dbReference>
<evidence type="ECO:0000256" key="11">
    <source>
        <dbReference type="SAM" id="MobiDB-lite"/>
    </source>
</evidence>
<evidence type="ECO:0000313" key="13">
    <source>
        <dbReference type="EMBL" id="KAF9789798.1"/>
    </source>
</evidence>
<evidence type="ECO:0000256" key="2">
    <source>
        <dbReference type="ARBA" id="ARBA00001946"/>
    </source>
</evidence>
<evidence type="ECO:0000256" key="3">
    <source>
        <dbReference type="ARBA" id="ARBA00005300"/>
    </source>
</evidence>
<dbReference type="AlphaFoldDB" id="A0A9P6HLW9"/>
<comment type="function">
    <text evidence="10">Endonuclease that specifically degrades the RNA of RNA-DNA hybrids.</text>
</comment>
<sequence length="331" mass="35925">MPKVVTGFYAVCKGREIGVFTTWDEAQSHVQGFPGAKFKKFKTLPEAEQWYKTNLPQRPANPQPTTTTPSTSTVSASNVVPRSSRSVGVSPVRSKPSPTTVPKLVPQSVPRVVAPTPAPAPVQLPRIAAPKNTTVEIVYSDGACKGNGGPGAVAGIGVWWGPNDPRNLSERCPGGQTNNRAELIAIARVLETVPKSTNTLIIRTDSQYSQNALTKWCLNWRKNGWRTAGGQPVTNKELIDYTLNLIETRHRSGQPVRLEYVKGHSGDIGNDGADALAVGGCNLPEIPERDWVGLKNAYNAVPDIMADFADIDPADFILSDEDLMRELEEDF</sequence>
<feature type="compositionally biased region" description="Low complexity" evidence="11">
    <location>
        <begin position="56"/>
        <end position="98"/>
    </location>
</feature>
<evidence type="ECO:0000256" key="10">
    <source>
        <dbReference type="PIRNR" id="PIRNR036852"/>
    </source>
</evidence>
<evidence type="ECO:0000256" key="9">
    <source>
        <dbReference type="ARBA" id="ARBA00022842"/>
    </source>
</evidence>
<proteinExistence type="inferred from homology"/>
<dbReference type="Gene3D" id="3.40.970.10">
    <property type="entry name" value="Ribonuclease H1, N-terminal domain"/>
    <property type="match status" value="1"/>
</dbReference>
<dbReference type="InterPro" id="IPR011320">
    <property type="entry name" value="RNase_H1_N"/>
</dbReference>
<dbReference type="GO" id="GO:0000287">
    <property type="term" value="F:magnesium ion binding"/>
    <property type="evidence" value="ECO:0007669"/>
    <property type="project" value="UniProtKB-UniRule"/>
</dbReference>
<dbReference type="GO" id="GO:0043137">
    <property type="term" value="P:DNA replication, removal of RNA primer"/>
    <property type="evidence" value="ECO:0007669"/>
    <property type="project" value="TreeGrafter"/>
</dbReference>
<dbReference type="InterPro" id="IPR036397">
    <property type="entry name" value="RNaseH_sf"/>
</dbReference>
<comment type="caution">
    <text evidence="13">The sequence shown here is derived from an EMBL/GenBank/DDBJ whole genome shotgun (WGS) entry which is preliminary data.</text>
</comment>
<keyword evidence="6 10" id="KW-0479">Metal-binding</keyword>
<reference evidence="13" key="1">
    <citation type="journal article" date="2020" name="Nat. Commun.">
        <title>Large-scale genome sequencing of mycorrhizal fungi provides insights into the early evolution of symbiotic traits.</title>
        <authorList>
            <person name="Miyauchi S."/>
            <person name="Kiss E."/>
            <person name="Kuo A."/>
            <person name="Drula E."/>
            <person name="Kohler A."/>
            <person name="Sanchez-Garcia M."/>
            <person name="Morin E."/>
            <person name="Andreopoulos B."/>
            <person name="Barry K.W."/>
            <person name="Bonito G."/>
            <person name="Buee M."/>
            <person name="Carver A."/>
            <person name="Chen C."/>
            <person name="Cichocki N."/>
            <person name="Clum A."/>
            <person name="Culley D."/>
            <person name="Crous P.W."/>
            <person name="Fauchery L."/>
            <person name="Girlanda M."/>
            <person name="Hayes R.D."/>
            <person name="Keri Z."/>
            <person name="LaButti K."/>
            <person name="Lipzen A."/>
            <person name="Lombard V."/>
            <person name="Magnuson J."/>
            <person name="Maillard F."/>
            <person name="Murat C."/>
            <person name="Nolan M."/>
            <person name="Ohm R.A."/>
            <person name="Pangilinan J."/>
            <person name="Pereira M.F."/>
            <person name="Perotto S."/>
            <person name="Peter M."/>
            <person name="Pfister S."/>
            <person name="Riley R."/>
            <person name="Sitrit Y."/>
            <person name="Stielow J.B."/>
            <person name="Szollosi G."/>
            <person name="Zifcakova L."/>
            <person name="Stursova M."/>
            <person name="Spatafora J.W."/>
            <person name="Tedersoo L."/>
            <person name="Vaario L.M."/>
            <person name="Yamada A."/>
            <person name="Yan M."/>
            <person name="Wang P."/>
            <person name="Xu J."/>
            <person name="Bruns T."/>
            <person name="Baldrian P."/>
            <person name="Vilgalys R."/>
            <person name="Dunand C."/>
            <person name="Henrissat B."/>
            <person name="Grigoriev I.V."/>
            <person name="Hibbett D."/>
            <person name="Nagy L.G."/>
            <person name="Martin F.M."/>
        </authorList>
    </citation>
    <scope>NUCLEOTIDE SEQUENCE</scope>
    <source>
        <strain evidence="13">UH-Tt-Lm1</strain>
    </source>
</reference>
<dbReference type="InterPro" id="IPR009027">
    <property type="entry name" value="Ribosomal_bL9/RNase_H1_N"/>
</dbReference>
<dbReference type="Pfam" id="PF00075">
    <property type="entry name" value="RNase_H"/>
    <property type="match status" value="1"/>
</dbReference>
<dbReference type="SUPFAM" id="SSF53098">
    <property type="entry name" value="Ribonuclease H-like"/>
    <property type="match status" value="1"/>
</dbReference>
<evidence type="ECO:0000259" key="12">
    <source>
        <dbReference type="PROSITE" id="PS50879"/>
    </source>
</evidence>
<dbReference type="GO" id="GO:0003676">
    <property type="term" value="F:nucleic acid binding"/>
    <property type="evidence" value="ECO:0007669"/>
    <property type="project" value="UniProtKB-UniRule"/>
</dbReference>
<dbReference type="PIRSF" id="PIRSF036852">
    <property type="entry name" value="Ribonuclease_H1_euk"/>
    <property type="match status" value="1"/>
</dbReference>
<dbReference type="SUPFAM" id="SSF55658">
    <property type="entry name" value="L9 N-domain-like"/>
    <property type="match status" value="1"/>
</dbReference>
<dbReference type="InterPro" id="IPR002156">
    <property type="entry name" value="RNaseH_domain"/>
</dbReference>
<reference evidence="13" key="2">
    <citation type="submission" date="2020-11" db="EMBL/GenBank/DDBJ databases">
        <authorList>
            <consortium name="DOE Joint Genome Institute"/>
            <person name="Kuo A."/>
            <person name="Miyauchi S."/>
            <person name="Kiss E."/>
            <person name="Drula E."/>
            <person name="Kohler A."/>
            <person name="Sanchez-Garcia M."/>
            <person name="Andreopoulos B."/>
            <person name="Barry K.W."/>
            <person name="Bonito G."/>
            <person name="Buee M."/>
            <person name="Carver A."/>
            <person name="Chen C."/>
            <person name="Cichocki N."/>
            <person name="Clum A."/>
            <person name="Culley D."/>
            <person name="Crous P.W."/>
            <person name="Fauchery L."/>
            <person name="Girlanda M."/>
            <person name="Hayes R."/>
            <person name="Keri Z."/>
            <person name="Labutti K."/>
            <person name="Lipzen A."/>
            <person name="Lombard V."/>
            <person name="Magnuson J."/>
            <person name="Maillard F."/>
            <person name="Morin E."/>
            <person name="Murat C."/>
            <person name="Nolan M."/>
            <person name="Ohm R."/>
            <person name="Pangilinan J."/>
            <person name="Pereira M."/>
            <person name="Perotto S."/>
            <person name="Peter M."/>
            <person name="Riley R."/>
            <person name="Sitrit Y."/>
            <person name="Stielow B."/>
            <person name="Szollosi G."/>
            <person name="Zifcakova L."/>
            <person name="Stursova M."/>
            <person name="Spatafora J.W."/>
            <person name="Tedersoo L."/>
            <person name="Vaario L.-M."/>
            <person name="Yamada A."/>
            <person name="Yan M."/>
            <person name="Wang P."/>
            <person name="Xu J."/>
            <person name="Bruns T."/>
            <person name="Baldrian P."/>
            <person name="Vilgalys R."/>
            <person name="Henrissat B."/>
            <person name="Grigoriev I.V."/>
            <person name="Hibbett D."/>
            <person name="Nagy L.G."/>
            <person name="Martin F.M."/>
        </authorList>
    </citation>
    <scope>NUCLEOTIDE SEQUENCE</scope>
    <source>
        <strain evidence="13">UH-Tt-Lm1</strain>
    </source>
</reference>
<accession>A0A9P6HLW9</accession>
<dbReference type="FunFam" id="3.40.970.10:FF:000001">
    <property type="entry name" value="Ribonuclease H1"/>
    <property type="match status" value="1"/>
</dbReference>
<dbReference type="InterPro" id="IPR012337">
    <property type="entry name" value="RNaseH-like_sf"/>
</dbReference>
<protein>
    <recommendedName>
        <fullName evidence="4 10">Ribonuclease H</fullName>
        <shortName evidence="10">RNase H</shortName>
        <ecNumber evidence="4 10">3.1.26.4</ecNumber>
    </recommendedName>
</protein>
<dbReference type="EC" id="3.1.26.4" evidence="4 10"/>
<dbReference type="Proteomes" id="UP000736335">
    <property type="component" value="Unassembled WGS sequence"/>
</dbReference>
<evidence type="ECO:0000256" key="7">
    <source>
        <dbReference type="ARBA" id="ARBA00022759"/>
    </source>
</evidence>
<evidence type="ECO:0000256" key="6">
    <source>
        <dbReference type="ARBA" id="ARBA00022723"/>
    </source>
</evidence>
<organism evidence="13 14">
    <name type="scientific">Thelephora terrestris</name>
    <dbReference type="NCBI Taxonomy" id="56493"/>
    <lineage>
        <taxon>Eukaryota</taxon>
        <taxon>Fungi</taxon>
        <taxon>Dikarya</taxon>
        <taxon>Basidiomycota</taxon>
        <taxon>Agaricomycotina</taxon>
        <taxon>Agaricomycetes</taxon>
        <taxon>Thelephorales</taxon>
        <taxon>Thelephoraceae</taxon>
        <taxon>Thelephora</taxon>
    </lineage>
</organism>
<gene>
    <name evidence="13" type="ORF">BJ322DRAFT_1044268</name>
</gene>
<keyword evidence="8 10" id="KW-0378">Hydrolase</keyword>
<feature type="region of interest" description="Disordered" evidence="11">
    <location>
        <begin position="53"/>
        <end position="103"/>
    </location>
</feature>
<name>A0A9P6HLW9_9AGAM</name>
<evidence type="ECO:0000256" key="4">
    <source>
        <dbReference type="ARBA" id="ARBA00012180"/>
    </source>
</evidence>
<dbReference type="PANTHER" id="PTHR10642">
    <property type="entry name" value="RIBONUCLEASE H1"/>
    <property type="match status" value="1"/>
</dbReference>
<comment type="cofactor">
    <cofactor evidence="2 10">
        <name>Mg(2+)</name>
        <dbReference type="ChEBI" id="CHEBI:18420"/>
    </cofactor>
</comment>
<dbReference type="InterPro" id="IPR017067">
    <property type="entry name" value="RNase_H1_euk"/>
</dbReference>
<evidence type="ECO:0000256" key="8">
    <source>
        <dbReference type="ARBA" id="ARBA00022801"/>
    </source>
</evidence>
<evidence type="ECO:0000313" key="14">
    <source>
        <dbReference type="Proteomes" id="UP000736335"/>
    </source>
</evidence>
<evidence type="ECO:0000256" key="5">
    <source>
        <dbReference type="ARBA" id="ARBA00022722"/>
    </source>
</evidence>
<comment type="similarity">
    <text evidence="3 10">Belongs to the RNase H family.</text>
</comment>
<dbReference type="OrthoDB" id="245563at2759"/>
<keyword evidence="5 10" id="KW-0540">Nuclease</keyword>
<dbReference type="EMBL" id="WIUZ02000003">
    <property type="protein sequence ID" value="KAF9789798.1"/>
    <property type="molecule type" value="Genomic_DNA"/>
</dbReference>
<keyword evidence="9 10" id="KW-0460">Magnesium</keyword>
<keyword evidence="14" id="KW-1185">Reference proteome</keyword>
<comment type="catalytic activity">
    <reaction evidence="1 10">
        <text>Endonucleolytic cleavage to 5'-phosphomonoester.</text>
        <dbReference type="EC" id="3.1.26.4"/>
    </reaction>
</comment>
<feature type="domain" description="RNase H type-1" evidence="12">
    <location>
        <begin position="132"/>
        <end position="282"/>
    </location>
</feature>
<dbReference type="Pfam" id="PF01693">
    <property type="entry name" value="Cauli_VI"/>
    <property type="match status" value="1"/>
</dbReference>
<dbReference type="PROSITE" id="PS50879">
    <property type="entry name" value="RNASE_H_1"/>
    <property type="match status" value="1"/>
</dbReference>
<dbReference type="PANTHER" id="PTHR10642:SF26">
    <property type="entry name" value="RIBONUCLEASE H1"/>
    <property type="match status" value="1"/>
</dbReference>
<evidence type="ECO:0000256" key="1">
    <source>
        <dbReference type="ARBA" id="ARBA00000077"/>
    </source>
</evidence>
<dbReference type="InterPro" id="IPR050092">
    <property type="entry name" value="RNase_H"/>
</dbReference>
<keyword evidence="7 10" id="KW-0255">Endonuclease</keyword>
<dbReference type="InterPro" id="IPR037056">
    <property type="entry name" value="RNase_H1_N_sf"/>
</dbReference>